<dbReference type="AlphaFoldDB" id="A0AAW1IG95"/>
<feature type="signal peptide" evidence="1">
    <location>
        <begin position="1"/>
        <end position="19"/>
    </location>
</feature>
<evidence type="ECO:0000313" key="3">
    <source>
        <dbReference type="Proteomes" id="UP001458880"/>
    </source>
</evidence>
<evidence type="ECO:0000313" key="2">
    <source>
        <dbReference type="EMBL" id="KAK9688451.1"/>
    </source>
</evidence>
<organism evidence="2 3">
    <name type="scientific">Popillia japonica</name>
    <name type="common">Japanese beetle</name>
    <dbReference type="NCBI Taxonomy" id="7064"/>
    <lineage>
        <taxon>Eukaryota</taxon>
        <taxon>Metazoa</taxon>
        <taxon>Ecdysozoa</taxon>
        <taxon>Arthropoda</taxon>
        <taxon>Hexapoda</taxon>
        <taxon>Insecta</taxon>
        <taxon>Pterygota</taxon>
        <taxon>Neoptera</taxon>
        <taxon>Endopterygota</taxon>
        <taxon>Coleoptera</taxon>
        <taxon>Polyphaga</taxon>
        <taxon>Scarabaeiformia</taxon>
        <taxon>Scarabaeidae</taxon>
        <taxon>Rutelinae</taxon>
        <taxon>Popillia</taxon>
    </lineage>
</organism>
<dbReference type="Proteomes" id="UP001458880">
    <property type="component" value="Unassembled WGS sequence"/>
</dbReference>
<accession>A0AAW1IG95</accession>
<proteinExistence type="predicted"/>
<sequence length="144" mass="15637">MLLIRLIIVSLLVLRTTDALTCYVCNSLKLVSCGKPKKQVCDKATANPLGTTPNRCSTITGINELIDKPFEIRTCSGPVLSHKVCEAYAKMLANCKNLTDIKCLACAENLCNSPSNNKEGSAIMISAFLIVYFYILKSDALKGT</sequence>
<protein>
    <recommendedName>
        <fullName evidence="4">Protein quiver</fullName>
    </recommendedName>
</protein>
<feature type="chain" id="PRO_5043732647" description="Protein quiver" evidence="1">
    <location>
        <begin position="20"/>
        <end position="144"/>
    </location>
</feature>
<evidence type="ECO:0000256" key="1">
    <source>
        <dbReference type="SAM" id="SignalP"/>
    </source>
</evidence>
<comment type="caution">
    <text evidence="2">The sequence shown here is derived from an EMBL/GenBank/DDBJ whole genome shotgun (WGS) entry which is preliminary data.</text>
</comment>
<reference evidence="2 3" key="1">
    <citation type="journal article" date="2024" name="BMC Genomics">
        <title>De novo assembly and annotation of Popillia japonica's genome with initial clues to its potential as an invasive pest.</title>
        <authorList>
            <person name="Cucini C."/>
            <person name="Boschi S."/>
            <person name="Funari R."/>
            <person name="Cardaioli E."/>
            <person name="Iannotti N."/>
            <person name="Marturano G."/>
            <person name="Paoli F."/>
            <person name="Bruttini M."/>
            <person name="Carapelli A."/>
            <person name="Frati F."/>
            <person name="Nardi F."/>
        </authorList>
    </citation>
    <scope>NUCLEOTIDE SEQUENCE [LARGE SCALE GENOMIC DNA]</scope>
    <source>
        <strain evidence="2">DMR45628</strain>
    </source>
</reference>
<evidence type="ECO:0008006" key="4">
    <source>
        <dbReference type="Google" id="ProtNLM"/>
    </source>
</evidence>
<name>A0AAW1IG95_POPJA</name>
<keyword evidence="1" id="KW-0732">Signal</keyword>
<gene>
    <name evidence="2" type="ORF">QE152_g35316</name>
</gene>
<keyword evidence="3" id="KW-1185">Reference proteome</keyword>
<dbReference type="EMBL" id="JASPKY010000589">
    <property type="protein sequence ID" value="KAK9688451.1"/>
    <property type="molecule type" value="Genomic_DNA"/>
</dbReference>